<dbReference type="Pfam" id="PF15698">
    <property type="entry name" value="Phosphatase"/>
    <property type="match status" value="1"/>
</dbReference>
<organism evidence="1 2">
    <name type="scientific">Kitasatospora gansuensis</name>
    <dbReference type="NCBI Taxonomy" id="258050"/>
    <lineage>
        <taxon>Bacteria</taxon>
        <taxon>Bacillati</taxon>
        <taxon>Actinomycetota</taxon>
        <taxon>Actinomycetes</taxon>
        <taxon>Kitasatosporales</taxon>
        <taxon>Streptomycetaceae</taxon>
        <taxon>Kitasatospora</taxon>
    </lineage>
</organism>
<proteinExistence type="predicted"/>
<dbReference type="RefSeq" id="WP_313068394.1">
    <property type="nucleotide sequence ID" value="NZ_JACHJR010000001.1"/>
</dbReference>
<sequence length="275" mass="29034">MTRAELTRAELIAHLLRHRLAGPAVPTPRQNNLRHYRLFGQADPAALMGLDPERRWGPGAVLELMAERVGVHPDFGYGQGPDTIDPERTVDALERLAGLLAATARRRGSVLAGTGHPTKLAGFHGALARALERAGCALRTPALGTRFREPTPAGQRTCVLDAVGPVLVVRSADSARELLHTHSPQPVRLALAALTAAGEPLPDLVLGDHGWLCGAGRLGIPAGGPADSNDVAPFVAEAEGTVAVAVPMDDGAHPDCYRALSDYVLQRADLAPYKD</sequence>
<keyword evidence="2" id="KW-1185">Reference proteome</keyword>
<reference evidence="1 2" key="1">
    <citation type="submission" date="2020-08" db="EMBL/GenBank/DDBJ databases">
        <title>Sequencing the genomes of 1000 actinobacteria strains.</title>
        <authorList>
            <person name="Klenk H.-P."/>
        </authorList>
    </citation>
    <scope>NUCLEOTIDE SEQUENCE [LARGE SCALE GENOMIC DNA]</scope>
    <source>
        <strain evidence="1 2">DSM 44786</strain>
    </source>
</reference>
<gene>
    <name evidence="1" type="ORF">F4556_004076</name>
</gene>
<evidence type="ECO:0000313" key="2">
    <source>
        <dbReference type="Proteomes" id="UP000573327"/>
    </source>
</evidence>
<evidence type="ECO:0008006" key="3">
    <source>
        <dbReference type="Google" id="ProtNLM"/>
    </source>
</evidence>
<name>A0A7W7WIS8_9ACTN</name>
<dbReference type="AlphaFoldDB" id="A0A7W7WIS8"/>
<dbReference type="Proteomes" id="UP000573327">
    <property type="component" value="Unassembled WGS sequence"/>
</dbReference>
<evidence type="ECO:0000313" key="1">
    <source>
        <dbReference type="EMBL" id="MBB4948541.1"/>
    </source>
</evidence>
<protein>
    <recommendedName>
        <fullName evidence="3">Phosphatase</fullName>
    </recommendedName>
</protein>
<comment type="caution">
    <text evidence="1">The sequence shown here is derived from an EMBL/GenBank/DDBJ whole genome shotgun (WGS) entry which is preliminary data.</text>
</comment>
<dbReference type="EMBL" id="JACHJR010000001">
    <property type="protein sequence ID" value="MBB4948541.1"/>
    <property type="molecule type" value="Genomic_DNA"/>
</dbReference>
<accession>A0A7W7WIS8</accession>
<dbReference type="InterPro" id="IPR031423">
    <property type="entry name" value="Phosphatase_SCO2771"/>
</dbReference>